<dbReference type="EMBL" id="DVOH01000021">
    <property type="protein sequence ID" value="HIV00039.1"/>
    <property type="molecule type" value="Genomic_DNA"/>
</dbReference>
<accession>A0A9D1SXC9</accession>
<comment type="catalytic activity">
    <reaction evidence="1">
        <text>5-oxo-L-proline + ATP + 2 H2O = L-glutamate + ADP + phosphate + H(+)</text>
        <dbReference type="Rhea" id="RHEA:10348"/>
        <dbReference type="ChEBI" id="CHEBI:15377"/>
        <dbReference type="ChEBI" id="CHEBI:15378"/>
        <dbReference type="ChEBI" id="CHEBI:29985"/>
        <dbReference type="ChEBI" id="CHEBI:30616"/>
        <dbReference type="ChEBI" id="CHEBI:43474"/>
        <dbReference type="ChEBI" id="CHEBI:58402"/>
        <dbReference type="ChEBI" id="CHEBI:456216"/>
        <dbReference type="EC" id="3.5.2.9"/>
    </reaction>
</comment>
<dbReference type="InterPro" id="IPR005501">
    <property type="entry name" value="LamB/YcsF/PxpA-like"/>
</dbReference>
<protein>
    <recommendedName>
        <fullName evidence="1">5-oxoprolinase subunit A</fullName>
        <shortName evidence="1">5-OPase subunit A</shortName>
        <ecNumber evidence="1">3.5.2.9</ecNumber>
    </recommendedName>
    <alternativeName>
        <fullName evidence="1">5-oxoprolinase (ATP-hydrolyzing) subunit A</fullName>
    </alternativeName>
</protein>
<dbReference type="NCBIfam" id="NF003814">
    <property type="entry name" value="PRK05406.1-3"/>
    <property type="match status" value="1"/>
</dbReference>
<sequence length="258" mass="27599">MLQIDLNCDLGESFGAYKIGMDDQVIPFITSANIACGFHASDPVVMQKTVELCKQHGVQAGAHPGFPDLVGFGRRNLDVTPAEAKAMVRYQIGALYAFTKSAGIPLQHVKPHGALYNMAGKDAALARAVCEGIAEFDDGLILLGLSGSKMIEAAQTVGLKVAREVFADRGYEEDGSLVKRGKPGAMITDEDEAIARVVRMVKERKVRCVTGKDIAIEADSVCVHGDGAKALAFVAKIRKTLEENGIALKPLKEIVCSR</sequence>
<dbReference type="Proteomes" id="UP000886891">
    <property type="component" value="Unassembled WGS sequence"/>
</dbReference>
<evidence type="ECO:0000313" key="2">
    <source>
        <dbReference type="EMBL" id="HIV00039.1"/>
    </source>
</evidence>
<evidence type="ECO:0000256" key="1">
    <source>
        <dbReference type="HAMAP-Rule" id="MF_00691"/>
    </source>
</evidence>
<dbReference type="HAMAP" id="MF_00691">
    <property type="entry name" value="PxpA"/>
    <property type="match status" value="1"/>
</dbReference>
<comment type="similarity">
    <text evidence="1">Belongs to the LamB/PxpA family.</text>
</comment>
<dbReference type="GO" id="GO:0005524">
    <property type="term" value="F:ATP binding"/>
    <property type="evidence" value="ECO:0007669"/>
    <property type="project" value="UniProtKB-UniRule"/>
</dbReference>
<keyword evidence="1" id="KW-0067">ATP-binding</keyword>
<name>A0A9D1SXC9_9FIRM</name>
<dbReference type="GO" id="GO:0017168">
    <property type="term" value="F:5-oxoprolinase (ATP-hydrolyzing) activity"/>
    <property type="evidence" value="ECO:0007669"/>
    <property type="project" value="UniProtKB-UniRule"/>
</dbReference>
<dbReference type="InterPro" id="IPR011330">
    <property type="entry name" value="Glyco_hydro/deAcase_b/a-brl"/>
</dbReference>
<dbReference type="NCBIfam" id="NF003816">
    <property type="entry name" value="PRK05406.1-5"/>
    <property type="match status" value="1"/>
</dbReference>
<dbReference type="PANTHER" id="PTHR30292">
    <property type="entry name" value="UNCHARACTERIZED PROTEIN YBGL-RELATED"/>
    <property type="match status" value="1"/>
</dbReference>
<dbReference type="AlphaFoldDB" id="A0A9D1SXC9"/>
<keyword evidence="1" id="KW-0547">Nucleotide-binding</keyword>
<dbReference type="SUPFAM" id="SSF88713">
    <property type="entry name" value="Glycoside hydrolase/deacetylase"/>
    <property type="match status" value="1"/>
</dbReference>
<proteinExistence type="inferred from homology"/>
<dbReference type="CDD" id="cd10787">
    <property type="entry name" value="LamB_YcsF_like"/>
    <property type="match status" value="1"/>
</dbReference>
<dbReference type="Pfam" id="PF03746">
    <property type="entry name" value="LamB_YcsF"/>
    <property type="match status" value="1"/>
</dbReference>
<dbReference type="PANTHER" id="PTHR30292:SF0">
    <property type="entry name" value="5-OXOPROLINASE SUBUNIT A"/>
    <property type="match status" value="1"/>
</dbReference>
<comment type="caution">
    <text evidence="2">The sequence shown here is derived from an EMBL/GenBank/DDBJ whole genome shotgun (WGS) entry which is preliminary data.</text>
</comment>
<reference evidence="2" key="2">
    <citation type="journal article" date="2021" name="PeerJ">
        <title>Extensive microbial diversity within the chicken gut microbiome revealed by metagenomics and culture.</title>
        <authorList>
            <person name="Gilroy R."/>
            <person name="Ravi A."/>
            <person name="Getino M."/>
            <person name="Pursley I."/>
            <person name="Horton D.L."/>
            <person name="Alikhan N.F."/>
            <person name="Baker D."/>
            <person name="Gharbi K."/>
            <person name="Hall N."/>
            <person name="Watson M."/>
            <person name="Adriaenssens E.M."/>
            <person name="Foster-Nyarko E."/>
            <person name="Jarju S."/>
            <person name="Secka A."/>
            <person name="Antonio M."/>
            <person name="Oren A."/>
            <person name="Chaudhuri R.R."/>
            <person name="La Ragione R."/>
            <person name="Hildebrand F."/>
            <person name="Pallen M.J."/>
        </authorList>
    </citation>
    <scope>NUCLEOTIDE SEQUENCE</scope>
    <source>
        <strain evidence="2">23406</strain>
    </source>
</reference>
<reference evidence="2" key="1">
    <citation type="submission" date="2020-10" db="EMBL/GenBank/DDBJ databases">
        <authorList>
            <person name="Gilroy R."/>
        </authorList>
    </citation>
    <scope>NUCLEOTIDE SEQUENCE</scope>
    <source>
        <strain evidence="2">23406</strain>
    </source>
</reference>
<gene>
    <name evidence="1" type="primary">pxpA</name>
    <name evidence="2" type="ORF">IAB14_02850</name>
</gene>
<dbReference type="EC" id="3.5.2.9" evidence="1"/>
<dbReference type="Gene3D" id="3.20.20.370">
    <property type="entry name" value="Glycoside hydrolase/deacetylase"/>
    <property type="match status" value="1"/>
</dbReference>
<dbReference type="GO" id="GO:0005975">
    <property type="term" value="P:carbohydrate metabolic process"/>
    <property type="evidence" value="ECO:0007669"/>
    <property type="project" value="InterPro"/>
</dbReference>
<organism evidence="2 3">
    <name type="scientific">Candidatus Stercoripulliclostridium merdipullorum</name>
    <dbReference type="NCBI Taxonomy" id="2840952"/>
    <lineage>
        <taxon>Bacteria</taxon>
        <taxon>Bacillati</taxon>
        <taxon>Bacillota</taxon>
        <taxon>Clostridia</taxon>
        <taxon>Eubacteriales</taxon>
        <taxon>Candidatus Stercoripulliclostridium</taxon>
    </lineage>
</organism>
<comment type="subunit">
    <text evidence="1">Forms a complex composed of PxpA, PxpB and PxpC.</text>
</comment>
<evidence type="ECO:0000313" key="3">
    <source>
        <dbReference type="Proteomes" id="UP000886891"/>
    </source>
</evidence>
<keyword evidence="1" id="KW-0378">Hydrolase</keyword>
<comment type="function">
    <text evidence="1">Catalyzes the cleavage of 5-oxoproline to form L-glutamate coupled to the hydrolysis of ATP to ADP and inorganic phosphate.</text>
</comment>